<keyword evidence="4" id="KW-1185">Reference proteome</keyword>
<protein>
    <submittedName>
        <fullName evidence="3">Uncharacterized protein</fullName>
    </submittedName>
</protein>
<accession>A0ABR4AHA2</accession>
<feature type="compositionally biased region" description="Low complexity" evidence="1">
    <location>
        <begin position="278"/>
        <end position="288"/>
    </location>
</feature>
<gene>
    <name evidence="3" type="ORF">N7G274_002229</name>
</gene>
<feature type="compositionally biased region" description="Low complexity" evidence="1">
    <location>
        <begin position="402"/>
        <end position="413"/>
    </location>
</feature>
<feature type="region of interest" description="Disordered" evidence="1">
    <location>
        <begin position="248"/>
        <end position="292"/>
    </location>
</feature>
<evidence type="ECO:0000313" key="4">
    <source>
        <dbReference type="Proteomes" id="UP001590950"/>
    </source>
</evidence>
<sequence length="816" mass="81937">MLVLLFAFAHFLRAVQASAFPSLTSFGNATTVAPSGAAVTGCVRDCTLRAPSDLYYVSWSRMSITATYTAETLWHIVNNRTNSTRTSTIKNTEINFNNISTPTSTNAAGTVTASFINKGEVLSAVYPTNVFEDYESTYSFCGTLPTIINGDPTCLRNPCTTGSVIDNQAGIYTYPAHPPVPISTQTNADMAQDPRGWTYVPTIERQCGNSWVHEIFPNLGVWSCKVSVVCVAPVGVLETALYLTATSTSHEADTPSPQATSAPPTSLKPDAPPPPINTPISSPTTPDNETPQAPVALTLANALPLLSTDTPSPAPAAANKPEDAPAPAPAPAHASQPPPPPQAATNAPATSLPPPIQQAPGNAANVPPKQPPLAANPSPPNQQPSSNAPAPNQEAPGNAAITPPKQSAPAASPPAATIIPIAVTSTNEQGIAVISTTPVPVIPVLHSTTNAQGSVAVSTSFSQLKANAPITLVPQPITSTNAQSSVIISSSYAVAIPVLITTTNAQGQPLIAISTGFSPTPTNVPPTPLALIPTIITTTNAQGSTTVSPATAAIIPIAITTTNAAGQLIVSTSLSTSPLTATANILLTTTNAQGIVVPFTTNVPAIILTPTNAQGSQIITTSPLLPVTTQAPLITVGNQVVTANSEGQYIIGSQTLTAGGAVIISGTPVSLAPGYSQVVVGSSTEGLAMLTTAGLGKGPGGGAGGTEAPLFTIGSQAFTANSEGQYVIGSQTLTAGGAVTVSGTPVSLAPGETQVVVGSSTEGLAGLITAGFGEGPGGNGNGSVVAFTGGGGAAADGGRGRSAWIAAMVVLVVLGM</sequence>
<feature type="chain" id="PRO_5047129273" evidence="2">
    <location>
        <begin position="18"/>
        <end position="816"/>
    </location>
</feature>
<feature type="region of interest" description="Disordered" evidence="1">
    <location>
        <begin position="305"/>
        <end position="413"/>
    </location>
</feature>
<evidence type="ECO:0000256" key="2">
    <source>
        <dbReference type="SAM" id="SignalP"/>
    </source>
</evidence>
<dbReference type="Proteomes" id="UP001590950">
    <property type="component" value="Unassembled WGS sequence"/>
</dbReference>
<feature type="signal peptide" evidence="2">
    <location>
        <begin position="1"/>
        <end position="17"/>
    </location>
</feature>
<keyword evidence="2" id="KW-0732">Signal</keyword>
<reference evidence="3 4" key="1">
    <citation type="submission" date="2024-09" db="EMBL/GenBank/DDBJ databases">
        <title>Rethinking Asexuality: The Enigmatic Case of Functional Sexual Genes in Lepraria (Stereocaulaceae).</title>
        <authorList>
            <person name="Doellman M."/>
            <person name="Sun Y."/>
            <person name="Barcenas-Pena A."/>
            <person name="Lumbsch H.T."/>
            <person name="Grewe F."/>
        </authorList>
    </citation>
    <scope>NUCLEOTIDE SEQUENCE [LARGE SCALE GENOMIC DNA]</scope>
    <source>
        <strain evidence="3 4">Mercado 3170</strain>
    </source>
</reference>
<evidence type="ECO:0000313" key="3">
    <source>
        <dbReference type="EMBL" id="KAL2045148.1"/>
    </source>
</evidence>
<evidence type="ECO:0000256" key="1">
    <source>
        <dbReference type="SAM" id="MobiDB-lite"/>
    </source>
</evidence>
<proteinExistence type="predicted"/>
<feature type="compositionally biased region" description="Low complexity" evidence="1">
    <location>
        <begin position="254"/>
        <end position="265"/>
    </location>
</feature>
<dbReference type="EMBL" id="JBEFKJ010000007">
    <property type="protein sequence ID" value="KAL2045148.1"/>
    <property type="molecule type" value="Genomic_DNA"/>
</dbReference>
<name>A0ABR4AHA2_9LECA</name>
<comment type="caution">
    <text evidence="3">The sequence shown here is derived from an EMBL/GenBank/DDBJ whole genome shotgun (WGS) entry which is preliminary data.</text>
</comment>
<organism evidence="3 4">
    <name type="scientific">Stereocaulon virgatum</name>
    <dbReference type="NCBI Taxonomy" id="373712"/>
    <lineage>
        <taxon>Eukaryota</taxon>
        <taxon>Fungi</taxon>
        <taxon>Dikarya</taxon>
        <taxon>Ascomycota</taxon>
        <taxon>Pezizomycotina</taxon>
        <taxon>Lecanoromycetes</taxon>
        <taxon>OSLEUM clade</taxon>
        <taxon>Lecanoromycetidae</taxon>
        <taxon>Lecanorales</taxon>
        <taxon>Lecanorineae</taxon>
        <taxon>Stereocaulaceae</taxon>
        <taxon>Stereocaulon</taxon>
    </lineage>
</organism>
<feature type="compositionally biased region" description="Pro residues" evidence="1">
    <location>
        <begin position="324"/>
        <end position="342"/>
    </location>
</feature>
<feature type="compositionally biased region" description="Low complexity" evidence="1">
    <location>
        <begin position="383"/>
        <end position="393"/>
    </location>
</feature>